<name>Q1I1A7_9BACT</name>
<accession>Q1I1A7</accession>
<dbReference type="Gene3D" id="1.10.10.10">
    <property type="entry name" value="Winged helix-like DNA-binding domain superfamily/Winged helix DNA-binding domain"/>
    <property type="match status" value="1"/>
</dbReference>
<gene>
    <name evidence="1" type="ORF">a3.017</name>
</gene>
<proteinExistence type="predicted"/>
<reference evidence="1" key="1">
    <citation type="journal article" date="2006" name="Appl. Environ. Microbiol.">
        <title>Isolation and biochemical characterization of two novel metagenome-derived esterases.</title>
        <authorList>
            <person name="Elend C."/>
            <person name="Schmeisser C."/>
            <person name="Leggewie C."/>
            <person name="Babiak P."/>
            <person name="Carballeira J.D."/>
            <person name="Steele H.L."/>
            <person name="Reymond J.L."/>
            <person name="Jaeger K.E."/>
            <person name="Streit W.R."/>
        </authorList>
    </citation>
    <scope>NUCLEOTIDE SEQUENCE</scope>
</reference>
<evidence type="ECO:0008006" key="2">
    <source>
        <dbReference type="Google" id="ProtNLM"/>
    </source>
</evidence>
<dbReference type="InterPro" id="IPR036388">
    <property type="entry name" value="WH-like_DNA-bd_sf"/>
</dbReference>
<evidence type="ECO:0000313" key="1">
    <source>
        <dbReference type="EMBL" id="AAZ48947.1"/>
    </source>
</evidence>
<dbReference type="InterPro" id="IPR036390">
    <property type="entry name" value="WH_DNA-bd_sf"/>
</dbReference>
<dbReference type="AlphaFoldDB" id="Q1I1A7"/>
<protein>
    <recommendedName>
        <fullName evidence="2">MarR family transcriptional regulator</fullName>
    </recommendedName>
</protein>
<dbReference type="SUPFAM" id="SSF46785">
    <property type="entry name" value="Winged helix' DNA-binding domain"/>
    <property type="match status" value="1"/>
</dbReference>
<organism evidence="1">
    <name type="scientific">uncultured bacterium WWRS-2005</name>
    <dbReference type="NCBI Taxonomy" id="334761"/>
    <lineage>
        <taxon>Bacteria</taxon>
        <taxon>environmental samples</taxon>
    </lineage>
</organism>
<sequence>MKAEGVSHKAKGKALENSDINFDTPQNSGVAMIAPSSPQRTAELVMLARASGCVTVMQNLEEPSDYLLADLRSKMEPHWDSLSELAEYLARHRSIALVWTDMDGLDDACAALPWDQCHFLVDADDIEAMPILAGAFGRGAMDRLHDRNREVEFGSLHRISDELAEFARTLSRMAETERQTGVSDKPVSFRPAPVGGFRGFPQGAPKPHSVDATAVRDIIKKRRLRERFFDAELFADPAWDILLDLKAAALEGQSVSVSSLCIAASVPPTTALRWITAMTESGMLVRRQDPDDARRVFVDLSEETDAKLDDYFTLTIHSGPNI</sequence>
<dbReference type="EMBL" id="DQ022078">
    <property type="protein sequence ID" value="AAZ48947.1"/>
    <property type="molecule type" value="Genomic_DNA"/>
</dbReference>